<feature type="region of interest" description="Disordered" evidence="1">
    <location>
        <begin position="113"/>
        <end position="137"/>
    </location>
</feature>
<protein>
    <submittedName>
        <fullName evidence="2">Uncharacterized protein</fullName>
    </submittedName>
</protein>
<keyword evidence="3" id="KW-1185">Reference proteome</keyword>
<reference evidence="2 3" key="1">
    <citation type="submission" date="2016-05" db="EMBL/GenBank/DDBJ databases">
        <title>Genome sequencing reveals origins of a unique bacterial endosymbiosis in the earliest lineages of terrestrial Fungi.</title>
        <authorList>
            <consortium name="DOE Joint Genome Institute"/>
            <person name="Uehling J."/>
            <person name="Gryganskyi A."/>
            <person name="Hameed K."/>
            <person name="Tschaplinski T."/>
            <person name="Misztal P."/>
            <person name="Wu S."/>
            <person name="Desiro A."/>
            <person name="Vande Pol N."/>
            <person name="Du Z.-Y."/>
            <person name="Zienkiewicz A."/>
            <person name="Zienkiewicz K."/>
            <person name="Morin E."/>
            <person name="Tisserant E."/>
            <person name="Splivallo R."/>
            <person name="Hainaut M."/>
            <person name="Henrissat B."/>
            <person name="Ohm R."/>
            <person name="Kuo A."/>
            <person name="Yan J."/>
            <person name="Lipzen A."/>
            <person name="Nolan M."/>
            <person name="Labutti K."/>
            <person name="Barry K."/>
            <person name="Goldstein A."/>
            <person name="Labbe J."/>
            <person name="Schadt C."/>
            <person name="Tuskan G."/>
            <person name="Grigoriev I."/>
            <person name="Martin F."/>
            <person name="Vilgalys R."/>
            <person name="Bonito G."/>
        </authorList>
    </citation>
    <scope>NUCLEOTIDE SEQUENCE [LARGE SCALE GENOMIC DNA]</scope>
    <source>
        <strain evidence="2 3">AG-77</strain>
    </source>
</reference>
<organism evidence="2 3">
    <name type="scientific">Linnemannia elongata AG-77</name>
    <dbReference type="NCBI Taxonomy" id="1314771"/>
    <lineage>
        <taxon>Eukaryota</taxon>
        <taxon>Fungi</taxon>
        <taxon>Fungi incertae sedis</taxon>
        <taxon>Mucoromycota</taxon>
        <taxon>Mortierellomycotina</taxon>
        <taxon>Mortierellomycetes</taxon>
        <taxon>Mortierellales</taxon>
        <taxon>Mortierellaceae</taxon>
        <taxon>Linnemannia</taxon>
    </lineage>
</organism>
<evidence type="ECO:0000313" key="2">
    <source>
        <dbReference type="EMBL" id="OAQ27474.1"/>
    </source>
</evidence>
<sequence length="137" mass="15272">MTRPKRDRASARVRVGRSTRRNELVCSHCGTRSFHSHVQKQSFSPLVRFPCCCCCCAGEPPTDLTFVIYPSHAFSFSVLFSFSITPFLPRHSLPRHFPLNTCHNLSLPVPSTHHLSQHHTSPTIGQPPSICSSSSIS</sequence>
<dbReference type="Proteomes" id="UP000078512">
    <property type="component" value="Unassembled WGS sequence"/>
</dbReference>
<evidence type="ECO:0000313" key="3">
    <source>
        <dbReference type="Proteomes" id="UP000078512"/>
    </source>
</evidence>
<evidence type="ECO:0000256" key="1">
    <source>
        <dbReference type="SAM" id="MobiDB-lite"/>
    </source>
</evidence>
<proteinExistence type="predicted"/>
<dbReference type="EMBL" id="KV442057">
    <property type="protein sequence ID" value="OAQ27474.1"/>
    <property type="molecule type" value="Genomic_DNA"/>
</dbReference>
<name>A0A197JT27_9FUNG</name>
<accession>A0A197JT27</accession>
<dbReference type="AlphaFoldDB" id="A0A197JT27"/>
<gene>
    <name evidence="2" type="ORF">K457DRAFT_636419</name>
</gene>